<evidence type="ECO:0000313" key="2">
    <source>
        <dbReference type="EMBL" id="EFJ25459.1"/>
    </source>
</evidence>
<feature type="region of interest" description="Disordered" evidence="1">
    <location>
        <begin position="1"/>
        <end position="27"/>
    </location>
</feature>
<gene>
    <name evidence="2" type="ORF">SELMODRAFT_413525</name>
</gene>
<keyword evidence="3" id="KW-1185">Reference proteome</keyword>
<dbReference type="EMBL" id="GL377586">
    <property type="protein sequence ID" value="EFJ25459.1"/>
    <property type="molecule type" value="Genomic_DNA"/>
</dbReference>
<name>D8RQJ7_SELML</name>
<dbReference type="Proteomes" id="UP000001514">
    <property type="component" value="Unassembled WGS sequence"/>
</dbReference>
<proteinExistence type="predicted"/>
<dbReference type="KEGG" id="smo:SELMODRAFT_413525"/>
<dbReference type="Gramene" id="EFJ25459">
    <property type="protein sequence ID" value="EFJ25459"/>
    <property type="gene ID" value="SELMODRAFT_413525"/>
</dbReference>
<dbReference type="AlphaFoldDB" id="D8RQJ7"/>
<dbReference type="InParanoid" id="D8RQJ7"/>
<sequence>MAQSTVSIDSAKLQDEGARGSITEGTTKDKKDIQHVLDYWHDDILDDTNLPQRTLLGPFKKKDGFYKDGWRLDSQSNGPFVKILPSNGKSRVWLLRSAKTPDLRTLLS</sequence>
<organism evidence="3">
    <name type="scientific">Selaginella moellendorffii</name>
    <name type="common">Spikemoss</name>
    <dbReference type="NCBI Taxonomy" id="88036"/>
    <lineage>
        <taxon>Eukaryota</taxon>
        <taxon>Viridiplantae</taxon>
        <taxon>Streptophyta</taxon>
        <taxon>Embryophyta</taxon>
        <taxon>Tracheophyta</taxon>
        <taxon>Lycopodiopsida</taxon>
        <taxon>Selaginellales</taxon>
        <taxon>Selaginellaceae</taxon>
        <taxon>Selaginella</taxon>
    </lineage>
</organism>
<dbReference type="HOGENOM" id="CLU_175115_0_0_1"/>
<protein>
    <submittedName>
        <fullName evidence="2">Uncharacterized protein</fullName>
    </submittedName>
</protein>
<evidence type="ECO:0000256" key="1">
    <source>
        <dbReference type="SAM" id="MobiDB-lite"/>
    </source>
</evidence>
<reference evidence="2 3" key="1">
    <citation type="journal article" date="2011" name="Science">
        <title>The Selaginella genome identifies genetic changes associated with the evolution of vascular plants.</title>
        <authorList>
            <person name="Banks J.A."/>
            <person name="Nishiyama T."/>
            <person name="Hasebe M."/>
            <person name="Bowman J.L."/>
            <person name="Gribskov M."/>
            <person name="dePamphilis C."/>
            <person name="Albert V.A."/>
            <person name="Aono N."/>
            <person name="Aoyama T."/>
            <person name="Ambrose B.A."/>
            <person name="Ashton N.W."/>
            <person name="Axtell M.J."/>
            <person name="Barker E."/>
            <person name="Barker M.S."/>
            <person name="Bennetzen J.L."/>
            <person name="Bonawitz N.D."/>
            <person name="Chapple C."/>
            <person name="Cheng C."/>
            <person name="Correa L.G."/>
            <person name="Dacre M."/>
            <person name="DeBarry J."/>
            <person name="Dreyer I."/>
            <person name="Elias M."/>
            <person name="Engstrom E.M."/>
            <person name="Estelle M."/>
            <person name="Feng L."/>
            <person name="Finet C."/>
            <person name="Floyd S.K."/>
            <person name="Frommer W.B."/>
            <person name="Fujita T."/>
            <person name="Gramzow L."/>
            <person name="Gutensohn M."/>
            <person name="Harholt J."/>
            <person name="Hattori M."/>
            <person name="Heyl A."/>
            <person name="Hirai T."/>
            <person name="Hiwatashi Y."/>
            <person name="Ishikawa M."/>
            <person name="Iwata M."/>
            <person name="Karol K.G."/>
            <person name="Koehler B."/>
            <person name="Kolukisaoglu U."/>
            <person name="Kubo M."/>
            <person name="Kurata T."/>
            <person name="Lalonde S."/>
            <person name="Li K."/>
            <person name="Li Y."/>
            <person name="Litt A."/>
            <person name="Lyons E."/>
            <person name="Manning G."/>
            <person name="Maruyama T."/>
            <person name="Michael T.P."/>
            <person name="Mikami K."/>
            <person name="Miyazaki S."/>
            <person name="Morinaga S."/>
            <person name="Murata T."/>
            <person name="Mueller-Roeber B."/>
            <person name="Nelson D.R."/>
            <person name="Obara M."/>
            <person name="Oguri Y."/>
            <person name="Olmstead R.G."/>
            <person name="Onodera N."/>
            <person name="Petersen B.L."/>
            <person name="Pils B."/>
            <person name="Prigge M."/>
            <person name="Rensing S.A."/>
            <person name="Riano-Pachon D.M."/>
            <person name="Roberts A.W."/>
            <person name="Sato Y."/>
            <person name="Scheller H.V."/>
            <person name="Schulz B."/>
            <person name="Schulz C."/>
            <person name="Shakirov E.V."/>
            <person name="Shibagaki N."/>
            <person name="Shinohara N."/>
            <person name="Shippen D.E."/>
            <person name="Soerensen I."/>
            <person name="Sotooka R."/>
            <person name="Sugimoto N."/>
            <person name="Sugita M."/>
            <person name="Sumikawa N."/>
            <person name="Tanurdzic M."/>
            <person name="Theissen G."/>
            <person name="Ulvskov P."/>
            <person name="Wakazuki S."/>
            <person name="Weng J.K."/>
            <person name="Willats W.W."/>
            <person name="Wipf D."/>
            <person name="Wolf P.G."/>
            <person name="Yang L."/>
            <person name="Zimmer A.D."/>
            <person name="Zhu Q."/>
            <person name="Mitros T."/>
            <person name="Hellsten U."/>
            <person name="Loque D."/>
            <person name="Otillar R."/>
            <person name="Salamov A."/>
            <person name="Schmutz J."/>
            <person name="Shapiro H."/>
            <person name="Lindquist E."/>
            <person name="Lucas S."/>
            <person name="Rokhsar D."/>
            <person name="Grigoriev I.V."/>
        </authorList>
    </citation>
    <scope>NUCLEOTIDE SEQUENCE [LARGE SCALE GENOMIC DNA]</scope>
</reference>
<evidence type="ECO:0000313" key="3">
    <source>
        <dbReference type="Proteomes" id="UP000001514"/>
    </source>
</evidence>
<accession>D8RQJ7</accession>